<dbReference type="EMBL" id="SEOQ01000304">
    <property type="protein sequence ID" value="TFY65829.1"/>
    <property type="molecule type" value="Genomic_DNA"/>
</dbReference>
<accession>A0A4Y9YXH2</accession>
<protein>
    <submittedName>
        <fullName evidence="2">Uncharacterized protein</fullName>
    </submittedName>
</protein>
<evidence type="ECO:0000313" key="2">
    <source>
        <dbReference type="EMBL" id="TFY65829.1"/>
    </source>
</evidence>
<evidence type="ECO:0000256" key="1">
    <source>
        <dbReference type="SAM" id="MobiDB-lite"/>
    </source>
</evidence>
<gene>
    <name evidence="2" type="ORF">EVG20_g5263</name>
</gene>
<name>A0A4Y9YXH2_9AGAM</name>
<dbReference type="Proteomes" id="UP000298327">
    <property type="component" value="Unassembled WGS sequence"/>
</dbReference>
<feature type="region of interest" description="Disordered" evidence="1">
    <location>
        <begin position="238"/>
        <end position="262"/>
    </location>
</feature>
<feature type="compositionally biased region" description="Polar residues" evidence="1">
    <location>
        <begin position="238"/>
        <end position="250"/>
    </location>
</feature>
<evidence type="ECO:0000313" key="3">
    <source>
        <dbReference type="Proteomes" id="UP000298327"/>
    </source>
</evidence>
<organism evidence="2 3">
    <name type="scientific">Dentipellis fragilis</name>
    <dbReference type="NCBI Taxonomy" id="205917"/>
    <lineage>
        <taxon>Eukaryota</taxon>
        <taxon>Fungi</taxon>
        <taxon>Dikarya</taxon>
        <taxon>Basidiomycota</taxon>
        <taxon>Agaricomycotina</taxon>
        <taxon>Agaricomycetes</taxon>
        <taxon>Russulales</taxon>
        <taxon>Hericiaceae</taxon>
        <taxon>Dentipellis</taxon>
    </lineage>
</organism>
<dbReference type="OrthoDB" id="10579813at2759"/>
<reference evidence="2 3" key="1">
    <citation type="submission" date="2019-02" db="EMBL/GenBank/DDBJ databases">
        <title>Genome sequencing of the rare red list fungi Dentipellis fragilis.</title>
        <authorList>
            <person name="Buettner E."/>
            <person name="Kellner H."/>
        </authorList>
    </citation>
    <scope>NUCLEOTIDE SEQUENCE [LARGE SCALE GENOMIC DNA]</scope>
    <source>
        <strain evidence="2 3">DSM 105465</strain>
    </source>
</reference>
<proteinExistence type="predicted"/>
<keyword evidence="3" id="KW-1185">Reference proteome</keyword>
<comment type="caution">
    <text evidence="2">The sequence shown here is derived from an EMBL/GenBank/DDBJ whole genome shotgun (WGS) entry which is preliminary data.</text>
</comment>
<dbReference type="AlphaFoldDB" id="A0A4Y9YXH2"/>
<sequence length="292" mass="32450">MRGWNGDDVAEIVVRDSLTGPRNARLNRSSPSNLGRQEGCVLTADLERVTNLYFPLQKLRGWSSADPSDDIGGDRQRLTEIAAVPEEDPGEIVMDSCRRTPARIENKVCILRRGKKKVMENHQEVHGMSQHVRIIKPMLALRRGTAVIDEWVWNPAFCFLHMIWTGGRNGEQNTVFRGGHKALASSTDQRKERSGGYRRALVPPNVNNDAFHIQKCLRGPGRPASAAPGLESRLLETTNQRSADADSGNTGAVKLKSRNADPALQVERPRNFGYNKVSASEYFVPLSIMQPS</sequence>